<feature type="compositionally biased region" description="Polar residues" evidence="1">
    <location>
        <begin position="26"/>
        <end position="46"/>
    </location>
</feature>
<proteinExistence type="predicted"/>
<reference evidence="2 3" key="1">
    <citation type="submission" date="2019-03" db="EMBL/GenBank/DDBJ databases">
        <title>First draft genome of Liparis tanakae, snailfish: a comprehensive survey of snailfish specific genes.</title>
        <authorList>
            <person name="Kim W."/>
            <person name="Song I."/>
            <person name="Jeong J.-H."/>
            <person name="Kim D."/>
            <person name="Kim S."/>
            <person name="Ryu S."/>
            <person name="Song J.Y."/>
            <person name="Lee S.K."/>
        </authorList>
    </citation>
    <scope>NUCLEOTIDE SEQUENCE [LARGE SCALE GENOMIC DNA]</scope>
    <source>
        <tissue evidence="2">Muscle</tissue>
    </source>
</reference>
<feature type="region of interest" description="Disordered" evidence="1">
    <location>
        <begin position="1"/>
        <end position="67"/>
    </location>
</feature>
<dbReference type="EMBL" id="SRLO01000663">
    <property type="protein sequence ID" value="TNN49241.1"/>
    <property type="molecule type" value="Genomic_DNA"/>
</dbReference>
<evidence type="ECO:0000313" key="3">
    <source>
        <dbReference type="Proteomes" id="UP000314294"/>
    </source>
</evidence>
<sequence>MSRAPSGITPTSTYPGRVARGAGVTARQTPQRSSSALESMPKSQPTAYGRGTRQTHKGHATRETTSS</sequence>
<dbReference type="AlphaFoldDB" id="A0A4Z2G7P3"/>
<evidence type="ECO:0000256" key="1">
    <source>
        <dbReference type="SAM" id="MobiDB-lite"/>
    </source>
</evidence>
<organism evidence="2 3">
    <name type="scientific">Liparis tanakae</name>
    <name type="common">Tanaka's snailfish</name>
    <dbReference type="NCBI Taxonomy" id="230148"/>
    <lineage>
        <taxon>Eukaryota</taxon>
        <taxon>Metazoa</taxon>
        <taxon>Chordata</taxon>
        <taxon>Craniata</taxon>
        <taxon>Vertebrata</taxon>
        <taxon>Euteleostomi</taxon>
        <taxon>Actinopterygii</taxon>
        <taxon>Neopterygii</taxon>
        <taxon>Teleostei</taxon>
        <taxon>Neoteleostei</taxon>
        <taxon>Acanthomorphata</taxon>
        <taxon>Eupercaria</taxon>
        <taxon>Perciformes</taxon>
        <taxon>Cottioidei</taxon>
        <taxon>Cottales</taxon>
        <taxon>Liparidae</taxon>
        <taxon>Liparis</taxon>
    </lineage>
</organism>
<dbReference type="Proteomes" id="UP000314294">
    <property type="component" value="Unassembled WGS sequence"/>
</dbReference>
<name>A0A4Z2G7P3_9TELE</name>
<gene>
    <name evidence="2" type="ORF">EYF80_040539</name>
</gene>
<protein>
    <submittedName>
        <fullName evidence="2">Uncharacterized protein</fullName>
    </submittedName>
</protein>
<comment type="caution">
    <text evidence="2">The sequence shown here is derived from an EMBL/GenBank/DDBJ whole genome shotgun (WGS) entry which is preliminary data.</text>
</comment>
<accession>A0A4Z2G7P3</accession>
<evidence type="ECO:0000313" key="2">
    <source>
        <dbReference type="EMBL" id="TNN49241.1"/>
    </source>
</evidence>
<keyword evidence="3" id="KW-1185">Reference proteome</keyword>